<feature type="compositionally biased region" description="Low complexity" evidence="1">
    <location>
        <begin position="108"/>
        <end position="125"/>
    </location>
</feature>
<evidence type="ECO:0000256" key="1">
    <source>
        <dbReference type="SAM" id="MobiDB-lite"/>
    </source>
</evidence>
<gene>
    <name evidence="2" type="ORF">HaLaN_12996</name>
</gene>
<comment type="caution">
    <text evidence="2">The sequence shown here is derived from an EMBL/GenBank/DDBJ whole genome shotgun (WGS) entry which is preliminary data.</text>
</comment>
<feature type="region of interest" description="Disordered" evidence="1">
    <location>
        <begin position="27"/>
        <end position="68"/>
    </location>
</feature>
<dbReference type="AlphaFoldDB" id="A0A699Z1Y8"/>
<dbReference type="EMBL" id="BLLF01001014">
    <property type="protein sequence ID" value="GFH16557.1"/>
    <property type="molecule type" value="Genomic_DNA"/>
</dbReference>
<protein>
    <submittedName>
        <fullName evidence="2">Uncharacterized protein</fullName>
    </submittedName>
</protein>
<organism evidence="2 3">
    <name type="scientific">Haematococcus lacustris</name>
    <name type="common">Green alga</name>
    <name type="synonym">Haematococcus pluvialis</name>
    <dbReference type="NCBI Taxonomy" id="44745"/>
    <lineage>
        <taxon>Eukaryota</taxon>
        <taxon>Viridiplantae</taxon>
        <taxon>Chlorophyta</taxon>
        <taxon>core chlorophytes</taxon>
        <taxon>Chlorophyceae</taxon>
        <taxon>CS clade</taxon>
        <taxon>Chlamydomonadales</taxon>
        <taxon>Haematococcaceae</taxon>
        <taxon>Haematococcus</taxon>
    </lineage>
</organism>
<evidence type="ECO:0000313" key="2">
    <source>
        <dbReference type="EMBL" id="GFH16557.1"/>
    </source>
</evidence>
<reference evidence="2 3" key="1">
    <citation type="submission" date="2020-02" db="EMBL/GenBank/DDBJ databases">
        <title>Draft genome sequence of Haematococcus lacustris strain NIES-144.</title>
        <authorList>
            <person name="Morimoto D."/>
            <person name="Nakagawa S."/>
            <person name="Yoshida T."/>
            <person name="Sawayama S."/>
        </authorList>
    </citation>
    <scope>NUCLEOTIDE SEQUENCE [LARGE SCALE GENOMIC DNA]</scope>
    <source>
        <strain evidence="2 3">NIES-144</strain>
    </source>
</reference>
<dbReference type="Proteomes" id="UP000485058">
    <property type="component" value="Unassembled WGS sequence"/>
</dbReference>
<evidence type="ECO:0000313" key="3">
    <source>
        <dbReference type="Proteomes" id="UP000485058"/>
    </source>
</evidence>
<name>A0A699Z1Y8_HAELA</name>
<proteinExistence type="predicted"/>
<keyword evidence="3" id="KW-1185">Reference proteome</keyword>
<sequence length="125" mass="12952">MVQTRCPGVACVTQTDPCEHFIRRVTADQQPQSLGPALPRQPSAASAPRLSRQLIPPSPPRAKARPRGLQCSVEHAAHWGEQVAPAGAVILARPDSSTSQGQGVPRPGLQAGARQATQGLAAAAA</sequence>
<feature type="region of interest" description="Disordered" evidence="1">
    <location>
        <begin position="92"/>
        <end position="125"/>
    </location>
</feature>
<accession>A0A699Z1Y8</accession>